<organism evidence="3 4">
    <name type="scientific">Acanthaster planci</name>
    <name type="common">Crown-of-thorns starfish</name>
    <dbReference type="NCBI Taxonomy" id="133434"/>
    <lineage>
        <taxon>Eukaryota</taxon>
        <taxon>Metazoa</taxon>
        <taxon>Echinodermata</taxon>
        <taxon>Eleutherozoa</taxon>
        <taxon>Asterozoa</taxon>
        <taxon>Asteroidea</taxon>
        <taxon>Valvatacea</taxon>
        <taxon>Valvatida</taxon>
        <taxon>Acanthasteridae</taxon>
        <taxon>Acanthaster</taxon>
    </lineage>
</organism>
<evidence type="ECO:0000313" key="4">
    <source>
        <dbReference type="RefSeq" id="XP_022111713.1"/>
    </source>
</evidence>
<gene>
    <name evidence="4" type="primary">LOC110990948</name>
</gene>
<reference evidence="4" key="1">
    <citation type="submission" date="2025-08" db="UniProtKB">
        <authorList>
            <consortium name="RefSeq"/>
        </authorList>
    </citation>
    <scope>IDENTIFICATION</scope>
</reference>
<dbReference type="InterPro" id="IPR013106">
    <property type="entry name" value="Ig_V-set"/>
</dbReference>
<dbReference type="InterPro" id="IPR036179">
    <property type="entry name" value="Ig-like_dom_sf"/>
</dbReference>
<dbReference type="Gene3D" id="2.60.40.10">
    <property type="entry name" value="Immunoglobulins"/>
    <property type="match status" value="3"/>
</dbReference>
<dbReference type="KEGG" id="aplc:110990948"/>
<sequence>MMLSAVLKMLLMALMSSGYIPAYCEEILFFERGLQGIVPCNPDASAYSFGDLEFVVWYFPQKELEHVVFLFSQGAVVPQDGISEGQYNISSNFSLIIQNVTDSVEGTYYYKVEPKLGRIYEGSMEVSVKVTTKQPFPIVHECDPQPKAPADTCISHVPHDKVTVSLTCQVDHAKPPVNLQWFRVFDDGHTERVEATPTTKLLVHRPGAFFIDNTYTSLSFLHLLTTSDNNTSYKCEAYGIALGDRNGSHVLVTISKDAFSAHSDQKVYLERGRRGIVPCSPDAAWAYQRGDLQGVYWYFRRRDREHVIFSYFQDATVLLDGIPEGLYDVTSDFSLIIQNVTDSHEGTYYYVVESKVGQIDKGSVEVAIT</sequence>
<dbReference type="InterPro" id="IPR007110">
    <property type="entry name" value="Ig-like_dom"/>
</dbReference>
<evidence type="ECO:0000313" key="3">
    <source>
        <dbReference type="Proteomes" id="UP000694845"/>
    </source>
</evidence>
<dbReference type="InterPro" id="IPR003599">
    <property type="entry name" value="Ig_sub"/>
</dbReference>
<feature type="signal peptide" evidence="1">
    <location>
        <begin position="1"/>
        <end position="24"/>
    </location>
</feature>
<protein>
    <submittedName>
        <fullName evidence="4">Uncharacterized protein LOC110990948</fullName>
    </submittedName>
</protein>
<name>A0A8B8A1U9_ACAPL</name>
<dbReference type="OrthoDB" id="9983389at2759"/>
<proteinExistence type="predicted"/>
<dbReference type="InterPro" id="IPR013783">
    <property type="entry name" value="Ig-like_fold"/>
</dbReference>
<feature type="domain" description="Ig-like" evidence="2">
    <location>
        <begin position="146"/>
        <end position="255"/>
    </location>
</feature>
<dbReference type="RefSeq" id="XP_022111713.1">
    <property type="nucleotide sequence ID" value="XM_022256021.1"/>
</dbReference>
<dbReference type="GeneID" id="110990948"/>
<evidence type="ECO:0000259" key="2">
    <source>
        <dbReference type="PROSITE" id="PS50835"/>
    </source>
</evidence>
<feature type="chain" id="PRO_5034715713" evidence="1">
    <location>
        <begin position="25"/>
        <end position="369"/>
    </location>
</feature>
<keyword evidence="3" id="KW-1185">Reference proteome</keyword>
<dbReference type="Proteomes" id="UP000694845">
    <property type="component" value="Unplaced"/>
</dbReference>
<dbReference type="SUPFAM" id="SSF48726">
    <property type="entry name" value="Immunoglobulin"/>
    <property type="match status" value="3"/>
</dbReference>
<dbReference type="PROSITE" id="PS50835">
    <property type="entry name" value="IG_LIKE"/>
    <property type="match status" value="1"/>
</dbReference>
<feature type="non-terminal residue" evidence="4">
    <location>
        <position position="369"/>
    </location>
</feature>
<dbReference type="Pfam" id="PF07686">
    <property type="entry name" value="V-set"/>
    <property type="match status" value="1"/>
</dbReference>
<dbReference type="PANTHER" id="PTHR11422">
    <property type="entry name" value="T-CELL SURFACE GLYCOPROTEIN CD4"/>
    <property type="match status" value="1"/>
</dbReference>
<dbReference type="AlphaFoldDB" id="A0A8B8A1U9"/>
<accession>A0A8B8A1U9</accession>
<dbReference type="OMA" id="TERYDIQ"/>
<evidence type="ECO:0000256" key="1">
    <source>
        <dbReference type="SAM" id="SignalP"/>
    </source>
</evidence>
<dbReference type="PANTHER" id="PTHR11422:SF10">
    <property type="entry name" value="IG-LIKE DOMAIN-CONTAINING PROTEIN"/>
    <property type="match status" value="1"/>
</dbReference>
<dbReference type="SMART" id="SM00409">
    <property type="entry name" value="IG"/>
    <property type="match status" value="3"/>
</dbReference>
<keyword evidence="1" id="KW-0732">Signal</keyword>